<keyword evidence="8" id="KW-1185">Reference proteome</keyword>
<name>A0A7W9KEB7_9PSEU</name>
<dbReference type="InterPro" id="IPR014729">
    <property type="entry name" value="Rossmann-like_a/b/a_fold"/>
</dbReference>
<dbReference type="GO" id="GO:0005524">
    <property type="term" value="F:ATP binding"/>
    <property type="evidence" value="ECO:0007669"/>
    <property type="project" value="UniProtKB-KW"/>
</dbReference>
<keyword evidence="3" id="KW-0067">ATP-binding</keyword>
<evidence type="ECO:0000313" key="8">
    <source>
        <dbReference type="Proteomes" id="UP000585638"/>
    </source>
</evidence>
<dbReference type="PANTHER" id="PTHR42780:SF1">
    <property type="entry name" value="ISOLEUCINE--TRNA LIGASE, CYTOPLASMIC"/>
    <property type="match status" value="1"/>
</dbReference>
<comment type="caution">
    <text evidence="7">The sequence shown here is derived from an EMBL/GenBank/DDBJ whole genome shotgun (WGS) entry which is preliminary data.</text>
</comment>
<evidence type="ECO:0000256" key="1">
    <source>
        <dbReference type="ARBA" id="ARBA00022598"/>
    </source>
</evidence>
<accession>A0A7W9KEB7</accession>
<keyword evidence="2" id="KW-0547">Nucleotide-binding</keyword>
<dbReference type="InterPro" id="IPR002300">
    <property type="entry name" value="aa-tRNA-synth_Ia"/>
</dbReference>
<keyword evidence="1" id="KW-0436">Ligase</keyword>
<dbReference type="GO" id="GO:0004822">
    <property type="term" value="F:isoleucine-tRNA ligase activity"/>
    <property type="evidence" value="ECO:0007669"/>
    <property type="project" value="InterPro"/>
</dbReference>
<evidence type="ECO:0000256" key="4">
    <source>
        <dbReference type="ARBA" id="ARBA00022917"/>
    </source>
</evidence>
<evidence type="ECO:0000313" key="7">
    <source>
        <dbReference type="EMBL" id="MBB5891032.1"/>
    </source>
</evidence>
<evidence type="ECO:0000256" key="3">
    <source>
        <dbReference type="ARBA" id="ARBA00022840"/>
    </source>
</evidence>
<sequence length="207" mass="23870">MSGPLHLPSLESEVLEFWRRSDIPSAFARRNVDGPRWVTYEGPPTVNGAPALHHVWTSTYKDVYARFQTLRGKRVERKGGWDCQGLPVEIAVERSLGLKNKRDIEEYGVADFVRKCRELVDGNIATFEQVFSRIGYWVDFDNAYRTMDDGFLESVWWQIKQMWDQDLVFEGSKVVPYCTRCATALSSHELGQPGVYREVTHRSMFVA</sequence>
<proteinExistence type="predicted"/>
<dbReference type="EMBL" id="JACHIR010000001">
    <property type="protein sequence ID" value="MBB5891032.1"/>
    <property type="molecule type" value="Genomic_DNA"/>
</dbReference>
<organism evidence="7 8">
    <name type="scientific">Kutzneria kofuensis</name>
    <dbReference type="NCBI Taxonomy" id="103725"/>
    <lineage>
        <taxon>Bacteria</taxon>
        <taxon>Bacillati</taxon>
        <taxon>Actinomycetota</taxon>
        <taxon>Actinomycetes</taxon>
        <taxon>Pseudonocardiales</taxon>
        <taxon>Pseudonocardiaceae</taxon>
        <taxon>Kutzneria</taxon>
    </lineage>
</organism>
<dbReference type="Pfam" id="PF00133">
    <property type="entry name" value="tRNA-synt_1"/>
    <property type="match status" value="1"/>
</dbReference>
<dbReference type="Gene3D" id="3.40.50.620">
    <property type="entry name" value="HUPs"/>
    <property type="match status" value="1"/>
</dbReference>
<evidence type="ECO:0000256" key="2">
    <source>
        <dbReference type="ARBA" id="ARBA00022741"/>
    </source>
</evidence>
<evidence type="ECO:0000256" key="5">
    <source>
        <dbReference type="ARBA" id="ARBA00023146"/>
    </source>
</evidence>
<keyword evidence="4" id="KW-0648">Protein biosynthesis</keyword>
<dbReference type="AlphaFoldDB" id="A0A7W9KEB7"/>
<dbReference type="GO" id="GO:0006428">
    <property type="term" value="P:isoleucyl-tRNA aminoacylation"/>
    <property type="evidence" value="ECO:0007669"/>
    <property type="project" value="TreeGrafter"/>
</dbReference>
<dbReference type="InterPro" id="IPR023586">
    <property type="entry name" value="Ile-tRNA-ligase_type2"/>
</dbReference>
<dbReference type="PANTHER" id="PTHR42780">
    <property type="entry name" value="SOLEUCYL-TRNA SYNTHETASE"/>
    <property type="match status" value="1"/>
</dbReference>
<dbReference type="RefSeq" id="WP_184860869.1">
    <property type="nucleotide sequence ID" value="NZ_BAAAWY010000044.1"/>
</dbReference>
<feature type="domain" description="Aminoacyl-tRNA synthetase class Ia" evidence="6">
    <location>
        <begin position="14"/>
        <end position="190"/>
    </location>
</feature>
<gene>
    <name evidence="7" type="ORF">BJ998_002228</name>
</gene>
<reference evidence="7 8" key="1">
    <citation type="submission" date="2020-08" db="EMBL/GenBank/DDBJ databases">
        <title>Sequencing the genomes of 1000 actinobacteria strains.</title>
        <authorList>
            <person name="Klenk H.-P."/>
        </authorList>
    </citation>
    <scope>NUCLEOTIDE SEQUENCE [LARGE SCALE GENOMIC DNA]</scope>
    <source>
        <strain evidence="7 8">DSM 43851</strain>
    </source>
</reference>
<dbReference type="SUPFAM" id="SSF52374">
    <property type="entry name" value="Nucleotidylyl transferase"/>
    <property type="match status" value="1"/>
</dbReference>
<dbReference type="Proteomes" id="UP000585638">
    <property type="component" value="Unassembled WGS sequence"/>
</dbReference>
<evidence type="ECO:0000259" key="6">
    <source>
        <dbReference type="Pfam" id="PF00133"/>
    </source>
</evidence>
<protein>
    <submittedName>
        <fullName evidence="7">Isoleucyl-tRNA synthetase</fullName>
    </submittedName>
</protein>
<keyword evidence="5 7" id="KW-0030">Aminoacyl-tRNA synthetase</keyword>